<keyword evidence="3" id="KW-1185">Reference proteome</keyword>
<protein>
    <submittedName>
        <fullName evidence="2">Uncharacterized protein</fullName>
    </submittedName>
</protein>
<feature type="compositionally biased region" description="Polar residues" evidence="1">
    <location>
        <begin position="1"/>
        <end position="24"/>
    </location>
</feature>
<dbReference type="EMBL" id="NBNE01001179">
    <property type="protein sequence ID" value="OWZ15169.1"/>
    <property type="molecule type" value="Genomic_DNA"/>
</dbReference>
<organism evidence="2 3">
    <name type="scientific">Phytophthora megakarya</name>
    <dbReference type="NCBI Taxonomy" id="4795"/>
    <lineage>
        <taxon>Eukaryota</taxon>
        <taxon>Sar</taxon>
        <taxon>Stramenopiles</taxon>
        <taxon>Oomycota</taxon>
        <taxon>Peronosporomycetes</taxon>
        <taxon>Peronosporales</taxon>
        <taxon>Peronosporaceae</taxon>
        <taxon>Phytophthora</taxon>
    </lineage>
</organism>
<proteinExistence type="predicted"/>
<feature type="compositionally biased region" description="Basic and acidic residues" evidence="1">
    <location>
        <begin position="28"/>
        <end position="39"/>
    </location>
</feature>
<dbReference type="AlphaFoldDB" id="A0A225WDE8"/>
<accession>A0A225WDE8</accession>
<evidence type="ECO:0000256" key="1">
    <source>
        <dbReference type="SAM" id="MobiDB-lite"/>
    </source>
</evidence>
<name>A0A225WDE8_9STRA</name>
<evidence type="ECO:0000313" key="2">
    <source>
        <dbReference type="EMBL" id="OWZ15169.1"/>
    </source>
</evidence>
<comment type="caution">
    <text evidence="2">The sequence shown here is derived from an EMBL/GenBank/DDBJ whole genome shotgun (WGS) entry which is preliminary data.</text>
</comment>
<sequence>MEPRRTWTSATGGSDDSSNETNAQRRAIASDDRAREAKALKPTKLRGSTEGEAKRWFATIMETVAPAEENINMLAGMLRAKYLTQRTSQEVVDLLNG</sequence>
<dbReference type="Proteomes" id="UP000198211">
    <property type="component" value="Unassembled WGS sequence"/>
</dbReference>
<evidence type="ECO:0000313" key="3">
    <source>
        <dbReference type="Proteomes" id="UP000198211"/>
    </source>
</evidence>
<reference evidence="3" key="1">
    <citation type="submission" date="2017-03" db="EMBL/GenBank/DDBJ databases">
        <title>Phytopthora megakarya and P. palmivora, two closely related causual agents of cacao black pod achieved similar genome size and gene model numbers by different mechanisms.</title>
        <authorList>
            <person name="Ali S."/>
            <person name="Shao J."/>
            <person name="Larry D.J."/>
            <person name="Kronmiller B."/>
            <person name="Shen D."/>
            <person name="Strem M.D."/>
            <person name="Melnick R.L."/>
            <person name="Guiltinan M.J."/>
            <person name="Tyler B.M."/>
            <person name="Meinhardt L.W."/>
            <person name="Bailey B.A."/>
        </authorList>
    </citation>
    <scope>NUCLEOTIDE SEQUENCE [LARGE SCALE GENOMIC DNA]</scope>
    <source>
        <strain evidence="3">zdho120</strain>
    </source>
</reference>
<feature type="region of interest" description="Disordered" evidence="1">
    <location>
        <begin position="1"/>
        <end position="48"/>
    </location>
</feature>
<gene>
    <name evidence="2" type="ORF">PHMEG_00011232</name>
</gene>